<sequence>MKTIYSILYVNLNTTLNERVSIGVLVSNGSKNYFKFSSDKLSAFKGILNSERYGLVKSYLKSIDKEIVSDNIVDSNKLFIKRDFKNDWINESYLVYLSRYSNNIIQFSEPKTIDVDLNDNTFKRIFEKYIFKFSNDTNVEPEFNVHSIVKKQLFPKIQEKVNIEKTLTSDDFENLFAPIDIDFIGVNGIPVAGQTIDFEKSHYYLENDVTRFVSLTKAIELEGDSRGKYFVLGREPQKRVNKNHLLWEHIRDTEFLEFVDISEVGIIEDYIQKNNVRPFFD</sequence>
<organism evidence="1 2">
    <name type="scientific">Polaribacter pectinis</name>
    <dbReference type="NCBI Taxonomy" id="2738844"/>
    <lineage>
        <taxon>Bacteria</taxon>
        <taxon>Pseudomonadati</taxon>
        <taxon>Bacteroidota</taxon>
        <taxon>Flavobacteriia</taxon>
        <taxon>Flavobacteriales</taxon>
        <taxon>Flavobacteriaceae</taxon>
    </lineage>
</organism>
<proteinExistence type="predicted"/>
<dbReference type="KEGG" id="ppec:H9W90_10465"/>
<dbReference type="Proteomes" id="UP000515808">
    <property type="component" value="Chromosome"/>
</dbReference>
<evidence type="ECO:0000313" key="2">
    <source>
        <dbReference type="Proteomes" id="UP000515808"/>
    </source>
</evidence>
<reference evidence="1 2" key="1">
    <citation type="submission" date="2020-08" db="EMBL/GenBank/DDBJ databases">
        <title>Polaribacter sp. L12M9 isolated from gut of the Korean scallop.</title>
        <authorList>
            <person name="Jeong Y.S."/>
        </authorList>
    </citation>
    <scope>NUCLEOTIDE SEQUENCE [LARGE SCALE GENOMIC DNA]</scope>
    <source>
        <strain evidence="1 2">L12M9</strain>
    </source>
</reference>
<dbReference type="EMBL" id="CP060695">
    <property type="protein sequence ID" value="QNM84619.1"/>
    <property type="molecule type" value="Genomic_DNA"/>
</dbReference>
<dbReference type="RefSeq" id="WP_187481548.1">
    <property type="nucleotide sequence ID" value="NZ_CP060695.1"/>
</dbReference>
<protein>
    <recommendedName>
        <fullName evidence="3">DUF3037 domain-containing protein</fullName>
    </recommendedName>
</protein>
<gene>
    <name evidence="1" type="ORF">H9W90_10465</name>
</gene>
<accession>A0A7G9L7M0</accession>
<name>A0A7G9L7M0_9FLAO</name>
<dbReference type="AlphaFoldDB" id="A0A7G9L7M0"/>
<evidence type="ECO:0008006" key="3">
    <source>
        <dbReference type="Google" id="ProtNLM"/>
    </source>
</evidence>
<keyword evidence="2" id="KW-1185">Reference proteome</keyword>
<evidence type="ECO:0000313" key="1">
    <source>
        <dbReference type="EMBL" id="QNM84619.1"/>
    </source>
</evidence>